<dbReference type="RefSeq" id="WP_115000215.1">
    <property type="nucleotide sequence ID" value="NZ_UFXS01000001.1"/>
</dbReference>
<gene>
    <name evidence="2" type="ORF">NCTC13456_01941</name>
</gene>
<protein>
    <submittedName>
        <fullName evidence="2">Uncharacterized protein</fullName>
    </submittedName>
</protein>
<accession>A0A376G7E1</accession>
<keyword evidence="1" id="KW-0812">Transmembrane</keyword>
<evidence type="ECO:0000313" key="3">
    <source>
        <dbReference type="Proteomes" id="UP000254737"/>
    </source>
</evidence>
<name>A0A376G7E1_9FLAO</name>
<dbReference type="Proteomes" id="UP000254737">
    <property type="component" value="Unassembled WGS sequence"/>
</dbReference>
<evidence type="ECO:0000313" key="2">
    <source>
        <dbReference type="EMBL" id="STD55961.1"/>
    </source>
</evidence>
<reference evidence="2 3" key="1">
    <citation type="submission" date="2018-06" db="EMBL/GenBank/DDBJ databases">
        <authorList>
            <consortium name="Pathogen Informatics"/>
            <person name="Doyle S."/>
        </authorList>
    </citation>
    <scope>NUCLEOTIDE SEQUENCE [LARGE SCALE GENOMIC DNA]</scope>
    <source>
        <strain evidence="2 3">NCTC13456</strain>
    </source>
</reference>
<keyword evidence="1" id="KW-1133">Transmembrane helix</keyword>
<keyword evidence="1" id="KW-0472">Membrane</keyword>
<evidence type="ECO:0000256" key="1">
    <source>
        <dbReference type="SAM" id="Phobius"/>
    </source>
</evidence>
<feature type="transmembrane region" description="Helical" evidence="1">
    <location>
        <begin position="6"/>
        <end position="23"/>
    </location>
</feature>
<sequence>MSIALDIIKAIMIIVLSFGIFQFNYNKSDILFKVNILPITTIILSIIFGYQAYSTQDYMILQIWICIFLFSISILYAFKISNKNLEHKNINSLSNTNSVMNNQLDDIKMNKIYAFFKLNELLTDDLNFQQFKEAFLKTPIYINMDVPSLREFFNFLKIQKGIYMKNIDNDFLQFFINSKTNQIYKYNQFISTSKPNSKLSIQIKKLFNHF</sequence>
<proteinExistence type="predicted"/>
<organism evidence="2 3">
    <name type="scientific">Empedobacter falsenii</name>
    <dbReference type="NCBI Taxonomy" id="343874"/>
    <lineage>
        <taxon>Bacteria</taxon>
        <taxon>Pseudomonadati</taxon>
        <taxon>Bacteroidota</taxon>
        <taxon>Flavobacteriia</taxon>
        <taxon>Flavobacteriales</taxon>
        <taxon>Weeksellaceae</taxon>
        <taxon>Empedobacter</taxon>
    </lineage>
</organism>
<feature type="transmembrane region" description="Helical" evidence="1">
    <location>
        <begin position="30"/>
        <end position="53"/>
    </location>
</feature>
<dbReference type="AlphaFoldDB" id="A0A376G7E1"/>
<feature type="transmembrane region" description="Helical" evidence="1">
    <location>
        <begin position="59"/>
        <end position="78"/>
    </location>
</feature>
<dbReference type="EMBL" id="UFXS01000001">
    <property type="protein sequence ID" value="STD55961.1"/>
    <property type="molecule type" value="Genomic_DNA"/>
</dbReference>